<dbReference type="Proteomes" id="UP000281028">
    <property type="component" value="Unassembled WGS sequence"/>
</dbReference>
<comment type="caution">
    <text evidence="6">The sequence shown here is derived from an EMBL/GenBank/DDBJ whole genome shotgun (WGS) entry which is preliminary data.</text>
</comment>
<evidence type="ECO:0000256" key="4">
    <source>
        <dbReference type="ARBA" id="ARBA00023136"/>
    </source>
</evidence>
<evidence type="ECO:0000313" key="6">
    <source>
        <dbReference type="EMBL" id="NSL88802.1"/>
    </source>
</evidence>
<dbReference type="EMBL" id="RIAR02000001">
    <property type="protein sequence ID" value="NSL88802.1"/>
    <property type="molecule type" value="Genomic_DNA"/>
</dbReference>
<dbReference type="InterPro" id="IPR007318">
    <property type="entry name" value="Phopholipid_MeTrfase"/>
</dbReference>
<dbReference type="Gene3D" id="1.20.120.1630">
    <property type="match status" value="1"/>
</dbReference>
<name>A0A9Q5DC71_9BACT</name>
<evidence type="ECO:0000256" key="1">
    <source>
        <dbReference type="ARBA" id="ARBA00004127"/>
    </source>
</evidence>
<evidence type="ECO:0000313" key="7">
    <source>
        <dbReference type="Proteomes" id="UP000281028"/>
    </source>
</evidence>
<keyword evidence="7" id="KW-1185">Reference proteome</keyword>
<feature type="transmembrane region" description="Helical" evidence="5">
    <location>
        <begin position="92"/>
        <end position="114"/>
    </location>
</feature>
<sequence>MNKQQLRSLALRNLLFTMLQPGMVAGVIPWLLAKQHFRHAFASFGGFRQYAGAVIWLTGLAILLHCITRFALDGMGTLSPADPTRKLVISGLYRYSRNPMYVGVMLLLTGEALFCNAAILWQYSMLLLIIFHLFIIFYEEPRLRRDFGETYVRYSQQVRRWV</sequence>
<keyword evidence="4 5" id="KW-0472">Membrane</keyword>
<dbReference type="OrthoDB" id="9809773at2"/>
<dbReference type="AlphaFoldDB" id="A0A9Q5DC71"/>
<evidence type="ECO:0000256" key="5">
    <source>
        <dbReference type="SAM" id="Phobius"/>
    </source>
</evidence>
<dbReference type="PANTHER" id="PTHR43847">
    <property type="entry name" value="BLL3993 PROTEIN"/>
    <property type="match status" value="1"/>
</dbReference>
<feature type="transmembrane region" description="Helical" evidence="5">
    <location>
        <begin position="120"/>
        <end position="138"/>
    </location>
</feature>
<reference evidence="6" key="1">
    <citation type="submission" date="2020-05" db="EMBL/GenBank/DDBJ databases">
        <title>Chitinophaga laudate sp. nov., isolated from a tropical peat swamp.</title>
        <authorList>
            <person name="Goh C.B.S."/>
            <person name="Lee M.S."/>
            <person name="Parimannan S."/>
            <person name="Pasbakhsh P."/>
            <person name="Yule C.M."/>
            <person name="Rajandas H."/>
            <person name="Loke S."/>
            <person name="Croft L."/>
            <person name="Tan J.B.L."/>
        </authorList>
    </citation>
    <scope>NUCLEOTIDE SEQUENCE</scope>
    <source>
        <strain evidence="6">Mgbs1</strain>
    </source>
</reference>
<evidence type="ECO:0000256" key="3">
    <source>
        <dbReference type="ARBA" id="ARBA00022989"/>
    </source>
</evidence>
<keyword evidence="2 5" id="KW-0812">Transmembrane</keyword>
<comment type="subcellular location">
    <subcellularLocation>
        <location evidence="1">Endomembrane system</location>
        <topology evidence="1">Multi-pass membrane protein</topology>
    </subcellularLocation>
</comment>
<protein>
    <submittedName>
        <fullName evidence="6">Isoprenylcysteine carboxylmethyltransferase family protein</fullName>
    </submittedName>
</protein>
<accession>A0A9Q5DC71</accession>
<dbReference type="GO" id="GO:0012505">
    <property type="term" value="C:endomembrane system"/>
    <property type="evidence" value="ECO:0007669"/>
    <property type="project" value="UniProtKB-SubCell"/>
</dbReference>
<dbReference type="Pfam" id="PF04191">
    <property type="entry name" value="PEMT"/>
    <property type="match status" value="1"/>
</dbReference>
<dbReference type="PANTHER" id="PTHR43847:SF1">
    <property type="entry name" value="BLL3993 PROTEIN"/>
    <property type="match status" value="1"/>
</dbReference>
<keyword evidence="3 5" id="KW-1133">Transmembrane helix</keyword>
<feature type="transmembrane region" description="Helical" evidence="5">
    <location>
        <begin position="12"/>
        <end position="33"/>
    </location>
</feature>
<dbReference type="InterPro" id="IPR052527">
    <property type="entry name" value="Metal_cation-efflux_comp"/>
</dbReference>
<gene>
    <name evidence="6" type="ORF">ECE50_018310</name>
</gene>
<organism evidence="6 7">
    <name type="scientific">Chitinophaga solisilvae</name>
    <dbReference type="NCBI Taxonomy" id="1233460"/>
    <lineage>
        <taxon>Bacteria</taxon>
        <taxon>Pseudomonadati</taxon>
        <taxon>Bacteroidota</taxon>
        <taxon>Chitinophagia</taxon>
        <taxon>Chitinophagales</taxon>
        <taxon>Chitinophagaceae</taxon>
        <taxon>Chitinophaga</taxon>
    </lineage>
</organism>
<feature type="transmembrane region" description="Helical" evidence="5">
    <location>
        <begin position="53"/>
        <end position="72"/>
    </location>
</feature>
<proteinExistence type="predicted"/>
<evidence type="ECO:0000256" key="2">
    <source>
        <dbReference type="ARBA" id="ARBA00022692"/>
    </source>
</evidence>